<keyword evidence="5" id="KW-1185">Reference proteome</keyword>
<dbReference type="FunCoup" id="A0A1Q3BM37">
    <property type="interactions" value="736"/>
</dbReference>
<feature type="region of interest" description="Disordered" evidence="1">
    <location>
        <begin position="209"/>
        <end position="230"/>
    </location>
</feature>
<feature type="domain" description="MHD2" evidence="3">
    <location>
        <begin position="934"/>
        <end position="1044"/>
    </location>
</feature>
<dbReference type="STRING" id="3775.A0A1Q3BM37"/>
<dbReference type="OrthoDB" id="2015333at2759"/>
<dbReference type="Gene3D" id="1.10.357.50">
    <property type="match status" value="1"/>
</dbReference>
<dbReference type="InParanoid" id="A0A1Q3BM37"/>
<feature type="compositionally biased region" description="Polar residues" evidence="1">
    <location>
        <begin position="113"/>
        <end position="125"/>
    </location>
</feature>
<evidence type="ECO:0000259" key="2">
    <source>
        <dbReference type="PROSITE" id="PS51258"/>
    </source>
</evidence>
<feature type="region of interest" description="Disordered" evidence="1">
    <location>
        <begin position="97"/>
        <end position="125"/>
    </location>
</feature>
<dbReference type="Pfam" id="PF25761">
    <property type="entry name" value="TPR_PATROL1"/>
    <property type="match status" value="1"/>
</dbReference>
<dbReference type="InterPro" id="IPR057984">
    <property type="entry name" value="PATROL1_C"/>
</dbReference>
<organism evidence="4 5">
    <name type="scientific">Cephalotus follicularis</name>
    <name type="common">Albany pitcher plant</name>
    <dbReference type="NCBI Taxonomy" id="3775"/>
    <lineage>
        <taxon>Eukaryota</taxon>
        <taxon>Viridiplantae</taxon>
        <taxon>Streptophyta</taxon>
        <taxon>Embryophyta</taxon>
        <taxon>Tracheophyta</taxon>
        <taxon>Spermatophyta</taxon>
        <taxon>Magnoliopsida</taxon>
        <taxon>eudicotyledons</taxon>
        <taxon>Gunneridae</taxon>
        <taxon>Pentapetalae</taxon>
        <taxon>rosids</taxon>
        <taxon>fabids</taxon>
        <taxon>Oxalidales</taxon>
        <taxon>Cephalotaceae</taxon>
        <taxon>Cephalotus</taxon>
    </lineage>
</organism>
<dbReference type="Proteomes" id="UP000187406">
    <property type="component" value="Unassembled WGS sequence"/>
</dbReference>
<reference evidence="5" key="1">
    <citation type="submission" date="2016-04" db="EMBL/GenBank/DDBJ databases">
        <title>Cephalotus genome sequencing.</title>
        <authorList>
            <person name="Fukushima K."/>
            <person name="Hasebe M."/>
            <person name="Fang X."/>
        </authorList>
    </citation>
    <scope>NUCLEOTIDE SEQUENCE [LARGE SCALE GENOMIC DNA]</scope>
    <source>
        <strain evidence="5">cv. St1</strain>
    </source>
</reference>
<evidence type="ECO:0000259" key="3">
    <source>
        <dbReference type="PROSITE" id="PS51259"/>
    </source>
</evidence>
<name>A0A1Q3BM37_CEPFO</name>
<dbReference type="AlphaFoldDB" id="A0A1Q3BM37"/>
<dbReference type="EMBL" id="BDDD01000670">
    <property type="protein sequence ID" value="GAV68924.1"/>
    <property type="molecule type" value="Genomic_DNA"/>
</dbReference>
<feature type="compositionally biased region" description="Basic residues" evidence="1">
    <location>
        <begin position="213"/>
        <end position="224"/>
    </location>
</feature>
<dbReference type="PANTHER" id="PTHR31280">
    <property type="entry name" value="PROTEIN UNC-13 HOMOLOG"/>
    <property type="match status" value="1"/>
</dbReference>
<dbReference type="PROSITE" id="PS51259">
    <property type="entry name" value="MHD2"/>
    <property type="match status" value="1"/>
</dbReference>
<dbReference type="PROSITE" id="PS51258">
    <property type="entry name" value="MHD1"/>
    <property type="match status" value="1"/>
</dbReference>
<dbReference type="InterPro" id="IPR008528">
    <property type="entry name" value="unc-13_homologue"/>
</dbReference>
<evidence type="ECO:0000313" key="4">
    <source>
        <dbReference type="EMBL" id="GAV68924.1"/>
    </source>
</evidence>
<proteinExistence type="predicted"/>
<evidence type="ECO:0000313" key="5">
    <source>
        <dbReference type="Proteomes" id="UP000187406"/>
    </source>
</evidence>
<protein>
    <submittedName>
        <fullName evidence="4">DUF810 domain-containing protein</fullName>
    </submittedName>
</protein>
<dbReference type="InterPro" id="IPR014770">
    <property type="entry name" value="Munc13_1"/>
</dbReference>
<evidence type="ECO:0000256" key="1">
    <source>
        <dbReference type="SAM" id="MobiDB-lite"/>
    </source>
</evidence>
<comment type="caution">
    <text evidence="4">The sequence shown here is derived from an EMBL/GenBank/DDBJ whole genome shotgun (WGS) entry which is preliminary data.</text>
</comment>
<accession>A0A1Q3BM37</accession>
<sequence>MEQQQPSSLLQRYRRDRRKLLEFLLSSGLIKELRTRSGPTTNVDFDNLSADYILDCVKSGGVVDVSEATKKYYADYAYPVMIQSQLRNSYFLLSDPDLAGSPPRREPPPVKMNRTTKVQSPSNGQLTFSNAEKLTTSRDDIGLNYEEATTSSMTPVVDSEIPPLGLPRLKTGFSDDDLRESAYELLLAAMCLYGVEIYSVEERKKEKTSKVFPRLKSKRDKRHQQYQSSEQHPELIDTVRIQMQISEAMDACTRRSLMPWASGRQCGHIDLPQISIGLLSGIFKSDFVNEKYYMQWKCRQANILEELLFSSNLCETDHQTIRSCLAKIRDAKEWDVAMSPIERVEVLSTIRQVALKVSSLPGKFGVQREVYYWTASYHLNIRLYEKLLFGVFDVLEEGQLIEEANDVLMLFKFTWSTLGITQKMHNALYGWILFQQFVRTDEGMLLESAVLELQKVLSAEEDDGKEGQYMNSLLCSRKFNDSHIELSLVKAIFLSISIWCDSKLQDYHLHFCRKPCNFRRVMNLVSAVGVLASGDYGEVKLTRWDSMNDDVARKFKTYIERSTEAAYVRVAKLMVSESKVKRMHPLALLANELRLVAQREFNMFFPVLRNQCPESFIISAMMLHQFYGERLKPFLEGVLSLSEDARSVLPAADMLDHELTQLYNSALKENGLHLPFEQDLDHYPIGKFSGPLIIDWVIAQHAHILGWTGRAFDLEDWEPLSYQQKQGASVIEIFRILEETVDQFFGLNLPMDVTHLQAILSVIFHSLDSYLLKLLNQLVKKNHLYPSAPPLTRYTETVIPTTKKKLLKHTLLDDNVSNKLNVLTTPKLCVRLNTLQYIQKQIGMLEEGIRKSWALVRTSLDRKWGKEVSPEIPESDVITSSEAMDELFATTFNSIRDTATDAIDKISDFIGAKVVFWDLRDVILSHLYLGNVESARLDNLLPHIDTVLDSICGLIDDSLRDLVVSSICRASLEGFAWVLLDGGPSRAFSDSDIKMMEDDLKILKEFFIADGEGLPRSLVEKEAKSAEHILSLYSLETETVIQMLMAASEHISMGLDSHKHGPMHLEDTHTLMRVLCHKKDREASKFLKRHFQLPLSSDYDDTPSRQSNLKSPLVADLLKRSTSSHWTKTSQHSFKSFKKKLQEATSEIRNVAW</sequence>
<gene>
    <name evidence="4" type="ORF">CFOL_v3_12427</name>
</gene>
<dbReference type="InterPro" id="IPR014772">
    <property type="entry name" value="Munc13_dom-2"/>
</dbReference>
<dbReference type="PANTHER" id="PTHR31280:SF3">
    <property type="entry name" value="DNA TOPOISOMERASE 4 SUBUNIT B (DUF810)"/>
    <property type="match status" value="1"/>
</dbReference>
<feature type="domain" description="MHD1" evidence="2">
    <location>
        <begin position="646"/>
        <end position="778"/>
    </location>
</feature>